<evidence type="ECO:0000256" key="8">
    <source>
        <dbReference type="ARBA" id="ARBA00023136"/>
    </source>
</evidence>
<comment type="subunit">
    <text evidence="9">Forms a complex with SecF. Part of the essential Sec protein translocation apparatus which comprises SecA, SecYEG and auxiliary proteins SecDF. Other proteins may also be involved.</text>
</comment>
<keyword evidence="7 9" id="KW-0811">Translocation</keyword>
<dbReference type="GO" id="GO:0005886">
    <property type="term" value="C:plasma membrane"/>
    <property type="evidence" value="ECO:0007669"/>
    <property type="project" value="UniProtKB-SubCell"/>
</dbReference>
<evidence type="ECO:0000313" key="15">
    <source>
        <dbReference type="Proteomes" id="UP000054078"/>
    </source>
</evidence>
<feature type="transmembrane region" description="Helical" evidence="9">
    <location>
        <begin position="50"/>
        <end position="71"/>
    </location>
</feature>
<evidence type="ECO:0000256" key="7">
    <source>
        <dbReference type="ARBA" id="ARBA00023010"/>
    </source>
</evidence>
<dbReference type="GO" id="GO:0043952">
    <property type="term" value="P:protein transport by the Sec complex"/>
    <property type="evidence" value="ECO:0007669"/>
    <property type="project" value="UniProtKB-UniRule"/>
</dbReference>
<dbReference type="OrthoDB" id="5240379at2"/>
<comment type="function">
    <text evidence="9">Part of the Sec protein translocase complex. Interacts with the SecYEG preprotein conducting channel. SecDF uses the proton motive force (PMF) to complete protein translocation after the ATP-dependent function of SecA.</text>
</comment>
<evidence type="ECO:0000256" key="10">
    <source>
        <dbReference type="SAM" id="MobiDB-lite"/>
    </source>
</evidence>
<keyword evidence="5 9" id="KW-0653">Protein transport</keyword>
<dbReference type="Pfam" id="PF21760">
    <property type="entry name" value="SecD_1st"/>
    <property type="match status" value="1"/>
</dbReference>
<reference evidence="14 15" key="1">
    <citation type="submission" date="2015-12" db="EMBL/GenBank/DDBJ databases">
        <title>Draft Genome Sequence of Olsenella scatoligenes SK9K4T; a Producer of 3-Methylindole- (skatole) and 4-Methylphenol- (p-cresol) Isolated from Pig Feces.</title>
        <authorList>
            <person name="Li X."/>
            <person name="Borg B."/>
            <person name="Canibe N."/>
        </authorList>
    </citation>
    <scope>NUCLEOTIDE SEQUENCE [LARGE SCALE GENOMIC DNA]</scope>
    <source>
        <strain evidence="14 15">SK9K4</strain>
    </source>
</reference>
<evidence type="ECO:0000259" key="13">
    <source>
        <dbReference type="Pfam" id="PF22599"/>
    </source>
</evidence>
<dbReference type="GO" id="GO:0015450">
    <property type="term" value="F:protein-transporting ATPase activity"/>
    <property type="evidence" value="ECO:0007669"/>
    <property type="project" value="InterPro"/>
</dbReference>
<dbReference type="EMBL" id="LOJF01000011">
    <property type="protein sequence ID" value="KUH57887.1"/>
    <property type="molecule type" value="Genomic_DNA"/>
</dbReference>
<feature type="transmembrane region" description="Helical" evidence="9">
    <location>
        <begin position="333"/>
        <end position="353"/>
    </location>
</feature>
<evidence type="ECO:0000256" key="3">
    <source>
        <dbReference type="ARBA" id="ARBA00022475"/>
    </source>
</evidence>
<dbReference type="InterPro" id="IPR005791">
    <property type="entry name" value="SecD"/>
</dbReference>
<evidence type="ECO:0000313" key="14">
    <source>
        <dbReference type="EMBL" id="KUH57887.1"/>
    </source>
</evidence>
<organism evidence="14 15">
    <name type="scientific">Tractidigestivibacter scatoligenes</name>
    <name type="common">Olsenella scatoligenes</name>
    <dbReference type="NCBI Taxonomy" id="1299998"/>
    <lineage>
        <taxon>Bacteria</taxon>
        <taxon>Bacillati</taxon>
        <taxon>Actinomycetota</taxon>
        <taxon>Coriobacteriia</taxon>
        <taxon>Coriobacteriales</taxon>
        <taxon>Atopobiaceae</taxon>
        <taxon>Tractidigestivibacter</taxon>
    </lineage>
</organism>
<proteinExistence type="inferred from homology"/>
<evidence type="ECO:0000256" key="2">
    <source>
        <dbReference type="ARBA" id="ARBA00022448"/>
    </source>
</evidence>
<feature type="transmembrane region" description="Helical" evidence="9">
    <location>
        <begin position="309"/>
        <end position="326"/>
    </location>
</feature>
<dbReference type="InterPro" id="IPR048634">
    <property type="entry name" value="SecD_SecF_C"/>
</dbReference>
<dbReference type="STRING" id="1299998.AUL39_09375"/>
<gene>
    <name evidence="9" type="primary">secD</name>
    <name evidence="14" type="ORF">AUL39_09375</name>
</gene>
<evidence type="ECO:0000256" key="6">
    <source>
        <dbReference type="ARBA" id="ARBA00022989"/>
    </source>
</evidence>
<evidence type="ECO:0000259" key="12">
    <source>
        <dbReference type="Pfam" id="PF21760"/>
    </source>
</evidence>
<evidence type="ECO:0000256" key="5">
    <source>
        <dbReference type="ARBA" id="ARBA00022927"/>
    </source>
</evidence>
<evidence type="ECO:0000256" key="9">
    <source>
        <dbReference type="HAMAP-Rule" id="MF_01463"/>
    </source>
</evidence>
<dbReference type="InterPro" id="IPR055344">
    <property type="entry name" value="SecD_SecF_C_bact"/>
</dbReference>
<dbReference type="InterPro" id="IPR054384">
    <property type="entry name" value="SecDF_P1_head"/>
</dbReference>
<dbReference type="InterPro" id="IPR001036">
    <property type="entry name" value="Acrflvin-R"/>
</dbReference>
<keyword evidence="15" id="KW-1185">Reference proteome</keyword>
<dbReference type="Pfam" id="PF02355">
    <property type="entry name" value="SecD_SecF_C"/>
    <property type="match status" value="1"/>
</dbReference>
<keyword evidence="6 9" id="KW-1133">Transmembrane helix</keyword>
<dbReference type="NCBIfam" id="TIGR00916">
    <property type="entry name" value="2A0604s01"/>
    <property type="match status" value="1"/>
</dbReference>
<name>A0A100YUV9_TRASO</name>
<feature type="region of interest" description="Disordered" evidence="10">
    <location>
        <begin position="1"/>
        <end position="44"/>
    </location>
</feature>
<dbReference type="AlphaFoldDB" id="A0A100YUV9"/>
<protein>
    <recommendedName>
        <fullName evidence="9">Protein translocase subunit SecD</fullName>
    </recommendedName>
</protein>
<evidence type="ECO:0000259" key="11">
    <source>
        <dbReference type="Pfam" id="PF02355"/>
    </source>
</evidence>
<keyword evidence="2 9" id="KW-0813">Transport</keyword>
<dbReference type="PANTHER" id="PTHR30081:SF1">
    <property type="entry name" value="PROTEIN TRANSLOCASE SUBUNIT SECD"/>
    <property type="match status" value="1"/>
</dbReference>
<feature type="compositionally biased region" description="Basic and acidic residues" evidence="10">
    <location>
        <begin position="1"/>
        <end position="14"/>
    </location>
</feature>
<keyword evidence="3 9" id="KW-1003">Cell membrane</keyword>
<dbReference type="HAMAP" id="MF_01463_B">
    <property type="entry name" value="SecD_B"/>
    <property type="match status" value="1"/>
</dbReference>
<sequence length="511" mass="53602">MAQKQDREAPKTGLDRWNATESKSRGSKGARSARPARTKRRRMNPTVRRYVSTIVVTAVVCVACIFCFTPLGERITTGLDIQGGVSVILTASKQDGSAPTADEMNTAKTIVEKRVNTLGASEATVQIQGTNSILVQIPGATDADSAVQTIGQTGHLEFVRLDDIGDADALAKIEAGASNVTLEQGTYTAFLDGSYIESTSVAQSSTSVGTYAVNITFNSEGADIFDQVTKELAPTNGQICIVLDGVVQSAPAVQEEISGGKVSITGNFTSDAAQELKTVLDSGSLPVSLNYSESRVVGPTLGQDSLNQGILALVIGVAIVIVYLFFFYRGLGLLTLGSLVVFAILYLGLLAILSHYGMFSLSLPGLAGMVLTTGSAADSSILVLERFREEIRMGRTVKNASVSGARHGIMTSLDADIVTLVTALALFFVGTGTVKGFGLTLALGVACDIVTMFGFKAPTLRLLAAHVIPSHPGFWGVDQDIAEAERRSQEAQKARGAKVPASSAKGGEARA</sequence>
<feature type="transmembrane region" description="Helical" evidence="9">
    <location>
        <begin position="365"/>
        <end position="387"/>
    </location>
</feature>
<feature type="domain" description="SecDF P1 head subdomain" evidence="13">
    <location>
        <begin position="188"/>
        <end position="287"/>
    </location>
</feature>
<dbReference type="Proteomes" id="UP000054078">
    <property type="component" value="Unassembled WGS sequence"/>
</dbReference>
<dbReference type="GO" id="GO:0006605">
    <property type="term" value="P:protein targeting"/>
    <property type="evidence" value="ECO:0007669"/>
    <property type="project" value="UniProtKB-UniRule"/>
</dbReference>
<dbReference type="PANTHER" id="PTHR30081">
    <property type="entry name" value="PROTEIN-EXPORT MEMBRANE PROTEIN SEC"/>
    <property type="match status" value="1"/>
</dbReference>
<dbReference type="Gene3D" id="3.30.70.3400">
    <property type="match status" value="1"/>
</dbReference>
<feature type="domain" description="Protein translocase subunit SecDF P1" evidence="12">
    <location>
        <begin position="104"/>
        <end position="162"/>
    </location>
</feature>
<comment type="similarity">
    <text evidence="9">Belongs to the SecD/SecF family. SecD subfamily.</text>
</comment>
<dbReference type="GO" id="GO:0065002">
    <property type="term" value="P:intracellular protein transmembrane transport"/>
    <property type="evidence" value="ECO:0007669"/>
    <property type="project" value="UniProtKB-UniRule"/>
</dbReference>
<evidence type="ECO:0000256" key="1">
    <source>
        <dbReference type="ARBA" id="ARBA00004651"/>
    </source>
</evidence>
<dbReference type="Pfam" id="PF22599">
    <property type="entry name" value="SecDF_P1_head"/>
    <property type="match status" value="1"/>
</dbReference>
<comment type="subcellular location">
    <subcellularLocation>
        <location evidence="1 9">Cell membrane</location>
        <topology evidence="1 9">Multi-pass membrane protein</topology>
    </subcellularLocation>
</comment>
<dbReference type="InterPro" id="IPR022813">
    <property type="entry name" value="SecD/SecF_arch_bac"/>
</dbReference>
<dbReference type="Gene3D" id="3.30.1360.200">
    <property type="match status" value="1"/>
</dbReference>
<dbReference type="Gene3D" id="1.20.1640.10">
    <property type="entry name" value="Multidrug efflux transporter AcrB transmembrane domain"/>
    <property type="match status" value="1"/>
</dbReference>
<dbReference type="RefSeq" id="WP_059055629.1">
    <property type="nucleotide sequence ID" value="NZ_LOJF01000011.1"/>
</dbReference>
<evidence type="ECO:0000256" key="4">
    <source>
        <dbReference type="ARBA" id="ARBA00022692"/>
    </source>
</evidence>
<feature type="region of interest" description="Disordered" evidence="10">
    <location>
        <begin position="485"/>
        <end position="511"/>
    </location>
</feature>
<keyword evidence="4 9" id="KW-0812">Transmembrane</keyword>
<accession>A0A100YUV9</accession>
<keyword evidence="8 9" id="KW-0472">Membrane</keyword>
<dbReference type="NCBIfam" id="TIGR01129">
    <property type="entry name" value="secD"/>
    <property type="match status" value="1"/>
</dbReference>
<feature type="compositionally biased region" description="Basic residues" evidence="10">
    <location>
        <begin position="34"/>
        <end position="43"/>
    </location>
</feature>
<dbReference type="PRINTS" id="PR00702">
    <property type="entry name" value="ACRIFLAVINRP"/>
</dbReference>
<comment type="caution">
    <text evidence="14">The sequence shown here is derived from an EMBL/GenBank/DDBJ whole genome shotgun (WGS) entry which is preliminary data.</text>
</comment>
<dbReference type="SUPFAM" id="SSF82866">
    <property type="entry name" value="Multidrug efflux transporter AcrB transmembrane domain"/>
    <property type="match status" value="1"/>
</dbReference>
<dbReference type="InterPro" id="IPR048631">
    <property type="entry name" value="SecD_1st"/>
</dbReference>
<feature type="domain" description="Protein export membrane protein SecD/SecF C-terminal" evidence="11">
    <location>
        <begin position="290"/>
        <end position="452"/>
    </location>
</feature>
<comment type="caution">
    <text evidence="9">Lacks conserved residue(s) required for the propagation of feature annotation.</text>
</comment>